<evidence type="ECO:0000313" key="7">
    <source>
        <dbReference type="Proteomes" id="UP000824469"/>
    </source>
</evidence>
<feature type="non-terminal residue" evidence="6">
    <location>
        <position position="206"/>
    </location>
</feature>
<evidence type="ECO:0000259" key="5">
    <source>
        <dbReference type="PROSITE" id="PS50145"/>
    </source>
</evidence>
<evidence type="ECO:0000313" key="6">
    <source>
        <dbReference type="EMBL" id="KAH9305884.1"/>
    </source>
</evidence>
<dbReference type="Proteomes" id="UP000824469">
    <property type="component" value="Unassembled WGS sequence"/>
</dbReference>
<dbReference type="Pfam" id="PF02176">
    <property type="entry name" value="zf-TRAF"/>
    <property type="match status" value="1"/>
</dbReference>
<accession>A0AA38KIJ2</accession>
<dbReference type="Gene3D" id="3.30.40.10">
    <property type="entry name" value="Zinc/RING finger domain, C3HC4 (zinc finger)"/>
    <property type="match status" value="1"/>
</dbReference>
<dbReference type="GO" id="GO:0008270">
    <property type="term" value="F:zinc ion binding"/>
    <property type="evidence" value="ECO:0007669"/>
    <property type="project" value="UniProtKB-KW"/>
</dbReference>
<keyword evidence="1 4" id="KW-0479">Metal-binding</keyword>
<dbReference type="PANTHER" id="PTHR10131:SF161">
    <property type="entry name" value="F26K24.24 PROTEIN"/>
    <property type="match status" value="1"/>
</dbReference>
<sequence>MDKMGFWVKGQRDGLGKELLKVIEFNNTYHCGMKFESREALELHKSICMLRLVHCTNEGCREVFCAVYSKDHDTSCPLKLVPYKQNCSAPVNKSEMDKHCVTECPMKLVNCPFYQVSCISAIPQASIWGALCIPQASSWLYIFYVLQSLQKQEASIGDLMHHVILLEKNSTRCLQLVRRILPIVCNSPGFFPLCSKALQDDSGSRS</sequence>
<evidence type="ECO:0000256" key="3">
    <source>
        <dbReference type="ARBA" id="ARBA00022833"/>
    </source>
</evidence>
<dbReference type="PANTHER" id="PTHR10131">
    <property type="entry name" value="TNF RECEPTOR ASSOCIATED FACTOR"/>
    <property type="match status" value="1"/>
</dbReference>
<name>A0AA38KIJ2_TAXCH</name>
<reference evidence="6 7" key="1">
    <citation type="journal article" date="2021" name="Nat. Plants">
        <title>The Taxus genome provides insights into paclitaxel biosynthesis.</title>
        <authorList>
            <person name="Xiong X."/>
            <person name="Gou J."/>
            <person name="Liao Q."/>
            <person name="Li Y."/>
            <person name="Zhou Q."/>
            <person name="Bi G."/>
            <person name="Li C."/>
            <person name="Du R."/>
            <person name="Wang X."/>
            <person name="Sun T."/>
            <person name="Guo L."/>
            <person name="Liang H."/>
            <person name="Lu P."/>
            <person name="Wu Y."/>
            <person name="Zhang Z."/>
            <person name="Ro D.K."/>
            <person name="Shang Y."/>
            <person name="Huang S."/>
            <person name="Yan J."/>
        </authorList>
    </citation>
    <scope>NUCLEOTIDE SEQUENCE [LARGE SCALE GENOMIC DNA]</scope>
    <source>
        <strain evidence="6">Ta-2019</strain>
    </source>
</reference>
<keyword evidence="2 4" id="KW-0863">Zinc-finger</keyword>
<evidence type="ECO:0000256" key="4">
    <source>
        <dbReference type="PROSITE-ProRule" id="PRU00207"/>
    </source>
</evidence>
<feature type="domain" description="TRAF-type" evidence="5">
    <location>
        <begin position="72"/>
        <end position="127"/>
    </location>
</feature>
<dbReference type="InterPro" id="IPR013083">
    <property type="entry name" value="Znf_RING/FYVE/PHD"/>
</dbReference>
<comment type="caution">
    <text evidence="6">The sequence shown here is derived from an EMBL/GenBank/DDBJ whole genome shotgun (WGS) entry which is preliminary data.</text>
</comment>
<dbReference type="InterPro" id="IPR001293">
    <property type="entry name" value="Znf_TRAF"/>
</dbReference>
<evidence type="ECO:0000256" key="1">
    <source>
        <dbReference type="ARBA" id="ARBA00022723"/>
    </source>
</evidence>
<dbReference type="EMBL" id="JAHRHJ020000008">
    <property type="protein sequence ID" value="KAH9305884.1"/>
    <property type="molecule type" value="Genomic_DNA"/>
</dbReference>
<organism evidence="6 7">
    <name type="scientific">Taxus chinensis</name>
    <name type="common">Chinese yew</name>
    <name type="synonym">Taxus wallichiana var. chinensis</name>
    <dbReference type="NCBI Taxonomy" id="29808"/>
    <lineage>
        <taxon>Eukaryota</taxon>
        <taxon>Viridiplantae</taxon>
        <taxon>Streptophyta</taxon>
        <taxon>Embryophyta</taxon>
        <taxon>Tracheophyta</taxon>
        <taxon>Spermatophyta</taxon>
        <taxon>Pinopsida</taxon>
        <taxon>Pinidae</taxon>
        <taxon>Conifers II</taxon>
        <taxon>Cupressales</taxon>
        <taxon>Taxaceae</taxon>
        <taxon>Taxus</taxon>
    </lineage>
</organism>
<dbReference type="PROSITE" id="PS50145">
    <property type="entry name" value="ZF_TRAF"/>
    <property type="match status" value="1"/>
</dbReference>
<keyword evidence="7" id="KW-1185">Reference proteome</keyword>
<protein>
    <recommendedName>
        <fullName evidence="5">TRAF-type domain-containing protein</fullName>
    </recommendedName>
</protein>
<proteinExistence type="predicted"/>
<keyword evidence="3 4" id="KW-0862">Zinc</keyword>
<gene>
    <name evidence="6" type="ORF">KI387_010288</name>
</gene>
<dbReference type="AlphaFoldDB" id="A0AA38KIJ2"/>
<feature type="zinc finger region" description="TRAF-type" evidence="4">
    <location>
        <begin position="72"/>
        <end position="127"/>
    </location>
</feature>
<evidence type="ECO:0000256" key="2">
    <source>
        <dbReference type="ARBA" id="ARBA00022771"/>
    </source>
</evidence>